<dbReference type="Proteomes" id="UP000557857">
    <property type="component" value="Unassembled WGS sequence"/>
</dbReference>
<dbReference type="AlphaFoldDB" id="A0A2M9FQ71"/>
<dbReference type="RefSeq" id="WP_010735489.1">
    <property type="nucleotide sequence ID" value="NZ_CP022340.1"/>
</dbReference>
<evidence type="ECO:0000313" key="1">
    <source>
        <dbReference type="EMBL" id="NMP59756.1"/>
    </source>
</evidence>
<evidence type="ECO:0000313" key="2">
    <source>
        <dbReference type="Proteomes" id="UP000557857"/>
    </source>
</evidence>
<protein>
    <submittedName>
        <fullName evidence="1">Uncharacterized protein</fullName>
    </submittedName>
</protein>
<name>A0A2M9FQ71_ENTMU</name>
<comment type="caution">
    <text evidence="1">The sequence shown here is derived from an EMBL/GenBank/DDBJ whole genome shotgun (WGS) entry which is preliminary data.</text>
</comment>
<reference evidence="1 2" key="1">
    <citation type="submission" date="2020-04" db="EMBL/GenBank/DDBJ databases">
        <authorList>
            <person name="Abaymova A."/>
            <person name="Teymurazov M."/>
            <person name="Tazyna O."/>
            <person name="Chatushin Y."/>
            <person name="Svetoch E."/>
            <person name="Pereligyn V."/>
            <person name="Pohylenko V."/>
            <person name="Platonov M."/>
            <person name="Kartsev N."/>
            <person name="Skryabin Y."/>
            <person name="Sizova A."/>
            <person name="Solomentsev V."/>
            <person name="Kislichkina A."/>
            <person name="Bogun A."/>
        </authorList>
    </citation>
    <scope>NUCLEOTIDE SEQUENCE [LARGE SCALE GENOMIC DNA]</scope>
    <source>
        <strain evidence="2">SCPM-O-B-8398 (E28)</strain>
    </source>
</reference>
<gene>
    <name evidence="1" type="ORF">HI921_15045</name>
</gene>
<accession>A0A2M9FQ71</accession>
<proteinExistence type="predicted"/>
<sequence>MKFLEKETDRFVLTMVEKNICMKELVLTYGFFHEENYKGEESHKKAALAFVTAINQKRGHTKIEYTDRVNFPVNLRKTYSINQLLMQGFIIEGNIFFSTAYDSDKKYTSDYATAFFKLSSSYRGVEKDFIQLNNHIFGNRAKLIIYQWNNTWSDYFSYIKKMSGAAYLWTVYDEESKKFTVLGT</sequence>
<dbReference type="EMBL" id="JABCAG010000083">
    <property type="protein sequence ID" value="NMP59756.1"/>
    <property type="molecule type" value="Genomic_DNA"/>
</dbReference>
<organism evidence="1 2">
    <name type="scientific">Enterococcus mundtii</name>
    <dbReference type="NCBI Taxonomy" id="53346"/>
    <lineage>
        <taxon>Bacteria</taxon>
        <taxon>Bacillati</taxon>
        <taxon>Bacillota</taxon>
        <taxon>Bacilli</taxon>
        <taxon>Lactobacillales</taxon>
        <taxon>Enterococcaceae</taxon>
        <taxon>Enterococcus</taxon>
    </lineage>
</organism>